<dbReference type="Pfam" id="PF04879">
    <property type="entry name" value="Molybdop_Fe4S4"/>
    <property type="match status" value="1"/>
</dbReference>
<dbReference type="Pfam" id="PF01568">
    <property type="entry name" value="Molydop_binding"/>
    <property type="match status" value="1"/>
</dbReference>
<dbReference type="InterPro" id="IPR006963">
    <property type="entry name" value="Mopterin_OxRdtase_4Fe-4S_dom"/>
</dbReference>
<evidence type="ECO:0000259" key="6">
    <source>
        <dbReference type="PROSITE" id="PS51669"/>
    </source>
</evidence>
<gene>
    <name evidence="7" type="ORF">LZC94_06700</name>
</gene>
<organism evidence="7 8">
    <name type="scientific">Pendulispora albinea</name>
    <dbReference type="NCBI Taxonomy" id="2741071"/>
    <lineage>
        <taxon>Bacteria</taxon>
        <taxon>Pseudomonadati</taxon>
        <taxon>Myxococcota</taxon>
        <taxon>Myxococcia</taxon>
        <taxon>Myxococcales</taxon>
        <taxon>Sorangiineae</taxon>
        <taxon>Pendulisporaceae</taxon>
        <taxon>Pendulispora</taxon>
    </lineage>
</organism>
<evidence type="ECO:0000256" key="4">
    <source>
        <dbReference type="ARBA" id="ARBA00023004"/>
    </source>
</evidence>
<keyword evidence="2" id="KW-0479">Metal-binding</keyword>
<dbReference type="RefSeq" id="WP_394826587.1">
    <property type="nucleotide sequence ID" value="NZ_CP089984.1"/>
</dbReference>
<dbReference type="PROSITE" id="PS51669">
    <property type="entry name" value="4FE4S_MOW_BIS_MGD"/>
    <property type="match status" value="1"/>
</dbReference>
<keyword evidence="8" id="KW-1185">Reference proteome</keyword>
<evidence type="ECO:0000313" key="7">
    <source>
        <dbReference type="EMBL" id="WXB16957.1"/>
    </source>
</evidence>
<dbReference type="InterPro" id="IPR006656">
    <property type="entry name" value="Mopterin_OxRdtase"/>
</dbReference>
<feature type="domain" description="4Fe-4S Mo/W bis-MGD-type" evidence="6">
    <location>
        <begin position="1"/>
        <end position="57"/>
    </location>
</feature>
<dbReference type="InterPro" id="IPR009010">
    <property type="entry name" value="Asp_de-COase-like_dom_sf"/>
</dbReference>
<keyword evidence="5" id="KW-0411">Iron-sulfur</keyword>
<dbReference type="Gene3D" id="2.20.25.90">
    <property type="entry name" value="ADC-like domains"/>
    <property type="match status" value="1"/>
</dbReference>
<dbReference type="InterPro" id="IPR050123">
    <property type="entry name" value="Prok_molybdopt-oxidoreductase"/>
</dbReference>
<evidence type="ECO:0000256" key="5">
    <source>
        <dbReference type="ARBA" id="ARBA00023014"/>
    </source>
</evidence>
<dbReference type="PANTHER" id="PTHR43105:SF9">
    <property type="entry name" value="NADPH-FE(3+) OXIDOREDUCTASE SUBUNIT ALPHA"/>
    <property type="match status" value="1"/>
</dbReference>
<protein>
    <submittedName>
        <fullName evidence="7">Molybdopterin-dependent oxidoreductase</fullName>
    </submittedName>
</protein>
<dbReference type="InterPro" id="IPR006657">
    <property type="entry name" value="MoPterin_dinucl-bd_dom"/>
</dbReference>
<sequence length="760" mass="85099">MRTDKTACILCSRNCGLEVEIDEGRLTRIRGDREHPLSEGYICQKAARLDHYQNHEDRLSHPLRRKSDGTFERVTWDEALSDIARRLLAIREAHGGRAFAFYGGGGQGNHLGGSYGLQLLRAMRSRFYYNALGQEKTGDFWVNGRLFGDQRCHITEDIDHADFVLFIGTNPWQAHGIRNARDAIKTLSDDPRRTMVVIDPRRTETAERADIHLALRPGTDAFLMAAMLAILVRDDLVDRRFLAERTSGYDELERALRQVPIEEFVRRADVPMEDVMKVVRGLASARKACVRVDLGIQQSLHSTLNSYLEKLLFLLTGNFGKEGGNNLHTALIPLIGHSSERSPSNWRTSHHGMFGIGKIYPPNILPAEIDQANDDRIRALIVDSSNPVMTGADSQAFERAFSKLELLVVVDVAMTETARLAHYVLPASSQLEKWEMTGFNLEFPEQVFHLRHPLFPAHGETLPEPEIYTRLLEHMGELPKRYPWLERVARLDRKRPGLGLYFAALGLVTAGHRKLWPRTKWLAASSYAPSILYRTLGPLLPEGAAAAALLLPLAHLYALQHRKAVERAGHRGKGLALGESLFQAILNQRSGVAISRHRSEDAFALIRHRDRRVHLAIPEMLEALGTLRAESDALGSEFPFVLIAGERRAYNANTIYRAPSWRRQDPDGALRIHPEDAKGLGLANGARARCRSSRGEVEVTIAHYDAIRRGVVTLPHGYGLRYQGGPAVGPAVNRLTSANHCDPVARTPFHKFVPVSITKL</sequence>
<evidence type="ECO:0000256" key="2">
    <source>
        <dbReference type="ARBA" id="ARBA00022723"/>
    </source>
</evidence>
<dbReference type="SMART" id="SM00926">
    <property type="entry name" value="Molybdop_Fe4S4"/>
    <property type="match status" value="1"/>
</dbReference>
<reference evidence="7 8" key="1">
    <citation type="submission" date="2021-12" db="EMBL/GenBank/DDBJ databases">
        <title>Discovery of the Pendulisporaceae a myxobacterial family with distinct sporulation behavior and unique specialized metabolism.</title>
        <authorList>
            <person name="Garcia R."/>
            <person name="Popoff A."/>
            <person name="Bader C.D."/>
            <person name="Loehr J."/>
            <person name="Walesch S."/>
            <person name="Walt C."/>
            <person name="Boldt J."/>
            <person name="Bunk B."/>
            <person name="Haeckl F.J.F.P.J."/>
            <person name="Gunesch A.P."/>
            <person name="Birkelbach J."/>
            <person name="Nuebel U."/>
            <person name="Pietschmann T."/>
            <person name="Bach T."/>
            <person name="Mueller R."/>
        </authorList>
    </citation>
    <scope>NUCLEOTIDE SEQUENCE [LARGE SCALE GENOMIC DNA]</scope>
    <source>
        <strain evidence="7 8">MSr11954</strain>
    </source>
</reference>
<dbReference type="PANTHER" id="PTHR43105">
    <property type="entry name" value="RESPIRATORY NITRATE REDUCTASE"/>
    <property type="match status" value="1"/>
</dbReference>
<dbReference type="Gene3D" id="3.40.50.740">
    <property type="match status" value="1"/>
</dbReference>
<dbReference type="SUPFAM" id="SSF53706">
    <property type="entry name" value="Formate dehydrogenase/DMSO reductase, domains 1-3"/>
    <property type="match status" value="1"/>
</dbReference>
<name>A0ABZ2M1F3_9BACT</name>
<dbReference type="Proteomes" id="UP001370348">
    <property type="component" value="Chromosome"/>
</dbReference>
<dbReference type="Gene3D" id="3.40.228.10">
    <property type="entry name" value="Dimethylsulfoxide Reductase, domain 2"/>
    <property type="match status" value="1"/>
</dbReference>
<dbReference type="EMBL" id="CP089984">
    <property type="protein sequence ID" value="WXB16957.1"/>
    <property type="molecule type" value="Genomic_DNA"/>
</dbReference>
<dbReference type="Pfam" id="PF00384">
    <property type="entry name" value="Molybdopterin"/>
    <property type="match status" value="1"/>
</dbReference>
<evidence type="ECO:0000256" key="1">
    <source>
        <dbReference type="ARBA" id="ARBA00022485"/>
    </source>
</evidence>
<evidence type="ECO:0000313" key="8">
    <source>
        <dbReference type="Proteomes" id="UP001370348"/>
    </source>
</evidence>
<accession>A0ABZ2M1F3</accession>
<keyword evidence="3" id="KW-0560">Oxidoreductase</keyword>
<keyword evidence="4" id="KW-0408">Iron</keyword>
<dbReference type="SUPFAM" id="SSF50692">
    <property type="entry name" value="ADC-like"/>
    <property type="match status" value="1"/>
</dbReference>
<keyword evidence="1" id="KW-0004">4Fe-4S</keyword>
<proteinExistence type="predicted"/>
<dbReference type="Gene3D" id="2.40.40.20">
    <property type="match status" value="1"/>
</dbReference>
<evidence type="ECO:0000256" key="3">
    <source>
        <dbReference type="ARBA" id="ARBA00023002"/>
    </source>
</evidence>